<evidence type="ECO:0000256" key="1">
    <source>
        <dbReference type="ARBA" id="ARBA00004141"/>
    </source>
</evidence>
<keyword evidence="3" id="KW-0813">Transport</keyword>
<feature type="transmembrane region" description="Helical" evidence="7">
    <location>
        <begin position="192"/>
        <end position="214"/>
    </location>
</feature>
<name>A0A4V6ARM1_COLLU</name>
<evidence type="ECO:0000256" key="3">
    <source>
        <dbReference type="ARBA" id="ARBA00022448"/>
    </source>
</evidence>
<dbReference type="Gene3D" id="1.20.1250.20">
    <property type="entry name" value="MFS general substrate transporter like domains"/>
    <property type="match status" value="1"/>
</dbReference>
<comment type="subcellular location">
    <subcellularLocation>
        <location evidence="1">Membrane</location>
        <topology evidence="1">Multi-pass membrane protein</topology>
    </subcellularLocation>
</comment>
<dbReference type="PANTHER" id="PTHR23511:SF6">
    <property type="entry name" value="SYNAPTIC VESICLE GLYCOPROTEIN 2C"/>
    <property type="match status" value="1"/>
</dbReference>
<dbReference type="STRING" id="240159.A0A4V6ARM1"/>
<evidence type="ECO:0000313" key="8">
    <source>
        <dbReference type="EMBL" id="TKS84942.1"/>
    </source>
</evidence>
<organism evidence="8 9">
    <name type="scientific">Collichthys lucidus</name>
    <name type="common">Big head croaker</name>
    <name type="synonym">Sciaena lucida</name>
    <dbReference type="NCBI Taxonomy" id="240159"/>
    <lineage>
        <taxon>Eukaryota</taxon>
        <taxon>Metazoa</taxon>
        <taxon>Chordata</taxon>
        <taxon>Craniata</taxon>
        <taxon>Vertebrata</taxon>
        <taxon>Euteleostomi</taxon>
        <taxon>Actinopterygii</taxon>
        <taxon>Neopterygii</taxon>
        <taxon>Teleostei</taxon>
        <taxon>Neoteleostei</taxon>
        <taxon>Acanthomorphata</taxon>
        <taxon>Eupercaria</taxon>
        <taxon>Sciaenidae</taxon>
        <taxon>Collichthys</taxon>
    </lineage>
</organism>
<dbReference type="GO" id="GO:0030672">
    <property type="term" value="C:synaptic vesicle membrane"/>
    <property type="evidence" value="ECO:0007669"/>
    <property type="project" value="TreeGrafter"/>
</dbReference>
<dbReference type="InterPro" id="IPR005828">
    <property type="entry name" value="MFS_sugar_transport-like"/>
</dbReference>
<dbReference type="PANTHER" id="PTHR23511">
    <property type="entry name" value="SYNAPTIC VESICLE GLYCOPROTEIN 2"/>
    <property type="match status" value="1"/>
</dbReference>
<keyword evidence="5 7" id="KW-1133">Transmembrane helix</keyword>
<evidence type="ECO:0000256" key="5">
    <source>
        <dbReference type="ARBA" id="ARBA00022989"/>
    </source>
</evidence>
<dbReference type="Proteomes" id="UP000298787">
    <property type="component" value="Chromosome 16"/>
</dbReference>
<keyword evidence="6 7" id="KW-0472">Membrane</keyword>
<dbReference type="Pfam" id="PF00083">
    <property type="entry name" value="Sugar_tr"/>
    <property type="match status" value="1"/>
</dbReference>
<proteinExistence type="inferred from homology"/>
<keyword evidence="9" id="KW-1185">Reference proteome</keyword>
<gene>
    <name evidence="8" type="ORF">D9C73_018290</name>
</gene>
<dbReference type="AlphaFoldDB" id="A0A4V6ARM1"/>
<keyword evidence="4 7" id="KW-0812">Transmembrane</keyword>
<feature type="transmembrane region" description="Helical" evidence="7">
    <location>
        <begin position="226"/>
        <end position="252"/>
    </location>
</feature>
<evidence type="ECO:0000256" key="2">
    <source>
        <dbReference type="ARBA" id="ARBA00008335"/>
    </source>
</evidence>
<comment type="similarity">
    <text evidence="2">Belongs to the major facilitator superfamily.</text>
</comment>
<evidence type="ECO:0000256" key="4">
    <source>
        <dbReference type="ARBA" id="ARBA00022692"/>
    </source>
</evidence>
<dbReference type="EMBL" id="CM014093">
    <property type="protein sequence ID" value="TKS84942.1"/>
    <property type="molecule type" value="Genomic_DNA"/>
</dbReference>
<dbReference type="GO" id="GO:0022857">
    <property type="term" value="F:transmembrane transporter activity"/>
    <property type="evidence" value="ECO:0007669"/>
    <property type="project" value="InterPro"/>
</dbReference>
<dbReference type="InterPro" id="IPR036259">
    <property type="entry name" value="MFS_trans_sf"/>
</dbReference>
<evidence type="ECO:0000256" key="6">
    <source>
        <dbReference type="ARBA" id="ARBA00023136"/>
    </source>
</evidence>
<dbReference type="SUPFAM" id="SSF103473">
    <property type="entry name" value="MFS general substrate transporter"/>
    <property type="match status" value="1"/>
</dbReference>
<reference evidence="8 9" key="1">
    <citation type="submission" date="2019-01" db="EMBL/GenBank/DDBJ databases">
        <title>Genome Assembly of Collichthys lucidus.</title>
        <authorList>
            <person name="Cai M."/>
            <person name="Xiao S."/>
        </authorList>
    </citation>
    <scope>NUCLEOTIDE SEQUENCE [LARGE SCALE GENOMIC DNA]</scope>
    <source>
        <strain evidence="8">JT15FE1705JMU</strain>
        <tissue evidence="8">Muscle</tissue>
    </source>
</reference>
<protein>
    <submittedName>
        <fullName evidence="8">Synaptic vesicle glycoprotein 2C</fullName>
    </submittedName>
</protein>
<accession>A0A4V6ARM1</accession>
<sequence>MQHKPLSCCKKKLNHNISCLTLSESSNSNTSKSVSVVARTHTNTPAEELMLDLMQVDSEIESGVDGKKSNYCFNITAQIIHADTRLYVRLHTSIVRSLESEFGLVGRITVVIRMSENGPPFPPYTVHNKPYNNHELRQSRRSARNNTLYGYQWIVGEQRKRNDPSTSFWGEKQQQETNVDFKSRSARSTTALFPPNSYCSIVYLGMMFGAFFWGGLSDKLGRKQCLLISMSVNGFFAFLSSFVQGYSMFLLCRMVSGFGLKKQFNITPDFTLFLQKVESEAQMEDLENSQVVVEELDEGLDGLLHRTHVDQSHLMLLLEELEGLDHDS</sequence>
<evidence type="ECO:0000313" key="9">
    <source>
        <dbReference type="Proteomes" id="UP000298787"/>
    </source>
</evidence>
<evidence type="ECO:0000256" key="7">
    <source>
        <dbReference type="SAM" id="Phobius"/>
    </source>
</evidence>